<dbReference type="InterPro" id="IPR007344">
    <property type="entry name" value="GrpB/CoaE"/>
</dbReference>
<feature type="region of interest" description="Disordered" evidence="1">
    <location>
        <begin position="72"/>
        <end position="95"/>
    </location>
</feature>
<keyword evidence="3" id="KW-1185">Reference proteome</keyword>
<organism evidence="2 3">
    <name type="scientific">Paenibacillus pasadenensis</name>
    <dbReference type="NCBI Taxonomy" id="217090"/>
    <lineage>
        <taxon>Bacteria</taxon>
        <taxon>Bacillati</taxon>
        <taxon>Bacillota</taxon>
        <taxon>Bacilli</taxon>
        <taxon>Bacillales</taxon>
        <taxon>Paenibacillaceae</taxon>
        <taxon>Paenibacillus</taxon>
    </lineage>
</organism>
<evidence type="ECO:0000313" key="3">
    <source>
        <dbReference type="Proteomes" id="UP000234789"/>
    </source>
</evidence>
<dbReference type="RefSeq" id="WP_101808527.1">
    <property type="nucleotide sequence ID" value="NZ_NFEZ01000004.1"/>
</dbReference>
<dbReference type="AlphaFoldDB" id="A0A2N5N1P6"/>
<dbReference type="Pfam" id="PF04229">
    <property type="entry name" value="GrpB"/>
    <property type="match status" value="1"/>
</dbReference>
<protein>
    <recommendedName>
        <fullName evidence="4">Glutamate-rich protein grpB</fullName>
    </recommendedName>
</protein>
<evidence type="ECO:0000256" key="1">
    <source>
        <dbReference type="SAM" id="MobiDB-lite"/>
    </source>
</evidence>
<accession>A0A2N5N1P6</accession>
<dbReference type="SUPFAM" id="SSF81301">
    <property type="entry name" value="Nucleotidyltransferase"/>
    <property type="match status" value="1"/>
</dbReference>
<dbReference type="PANTHER" id="PTHR34822">
    <property type="entry name" value="GRPB DOMAIN PROTEIN (AFU_ORTHOLOGUE AFUA_1G01530)"/>
    <property type="match status" value="1"/>
</dbReference>
<evidence type="ECO:0008006" key="4">
    <source>
        <dbReference type="Google" id="ProtNLM"/>
    </source>
</evidence>
<dbReference type="InterPro" id="IPR043519">
    <property type="entry name" value="NT_sf"/>
</dbReference>
<proteinExistence type="predicted"/>
<evidence type="ECO:0000313" key="2">
    <source>
        <dbReference type="EMBL" id="PLT44264.1"/>
    </source>
</evidence>
<dbReference type="Proteomes" id="UP000234789">
    <property type="component" value="Unassembled WGS sequence"/>
</dbReference>
<dbReference type="Gene3D" id="3.30.460.10">
    <property type="entry name" value="Beta Polymerase, domain 2"/>
    <property type="match status" value="1"/>
</dbReference>
<dbReference type="PANTHER" id="PTHR34822:SF1">
    <property type="entry name" value="GRPB FAMILY PROTEIN"/>
    <property type="match status" value="1"/>
</dbReference>
<name>A0A2N5N1P6_9BACL</name>
<comment type="caution">
    <text evidence="2">The sequence shown here is derived from an EMBL/GenBank/DDBJ whole genome shotgun (WGS) entry which is preliminary data.</text>
</comment>
<dbReference type="EMBL" id="NFEZ01000004">
    <property type="protein sequence ID" value="PLT44264.1"/>
    <property type="molecule type" value="Genomic_DNA"/>
</dbReference>
<reference evidence="2 3" key="1">
    <citation type="submission" date="2017-05" db="EMBL/GenBank/DDBJ databases">
        <title>Functional genome analysis of Paenibacillus pasadenensis strain R16: insights on endophytic life style and antifungal activity.</title>
        <authorList>
            <person name="Passera A."/>
            <person name="Marcolungo L."/>
            <person name="Casati P."/>
            <person name="Brasca M."/>
            <person name="Quaglino F."/>
            <person name="Delledonne M."/>
        </authorList>
    </citation>
    <scope>NUCLEOTIDE SEQUENCE [LARGE SCALE GENOMIC DNA]</scope>
    <source>
        <strain evidence="2 3">R16</strain>
    </source>
</reference>
<gene>
    <name evidence="2" type="ORF">B8V81_2695</name>
</gene>
<sequence length="162" mass="18211">MERMSLSRDPALFERAEAAFRREAARIRELLPDADVQHIGSTAVPGSRTKGDLDLQVRVPLERMAEAEAALERLYDENEGSGRTESFRSFKRDDADPPLGVQLTAIGSDMDFFARLRDALAADPQLRERYDALKLRFDGESMDEYREAKAAFFAEILGRGAN</sequence>